<dbReference type="SUPFAM" id="SSF51197">
    <property type="entry name" value="Clavaminate synthase-like"/>
    <property type="match status" value="1"/>
</dbReference>
<evidence type="ECO:0000313" key="9">
    <source>
        <dbReference type="Proteomes" id="UP000195953"/>
    </source>
</evidence>
<dbReference type="Pfam" id="PF02668">
    <property type="entry name" value="TauD"/>
    <property type="match status" value="1"/>
</dbReference>
<dbReference type="AlphaFoldDB" id="A0A1Y6GYK9"/>
<comment type="similarity">
    <text evidence="1">Belongs to the TfdA dioxygenase family.</text>
</comment>
<keyword evidence="4" id="KW-0560">Oxidoreductase</keyword>
<evidence type="ECO:0000256" key="5">
    <source>
        <dbReference type="ARBA" id="ARBA00023004"/>
    </source>
</evidence>
<dbReference type="PANTHER" id="PTHR43779:SF3">
    <property type="entry name" value="(3R)-3-[(CARBOXYMETHYL)AMINO]FATTY ACID OXYGENASE_DECARBOXYLASE"/>
    <property type="match status" value="1"/>
</dbReference>
<protein>
    <submittedName>
        <fullName evidence="8">Taurine dioxygenase</fullName>
    </submittedName>
</protein>
<feature type="domain" description="TauD/TfdA-like" evidence="7">
    <location>
        <begin position="89"/>
        <end position="156"/>
    </location>
</feature>
<keyword evidence="2" id="KW-0479">Metal-binding</keyword>
<reference evidence="8 9" key="1">
    <citation type="submission" date="2017-05" db="EMBL/GenBank/DDBJ databases">
        <authorList>
            <person name="Song R."/>
            <person name="Chenine A.L."/>
            <person name="Ruprecht R.M."/>
        </authorList>
    </citation>
    <scope>NUCLEOTIDE SEQUENCE [LARGE SCALE GENOMIC DNA]</scope>
    <source>
        <strain evidence="8">PD5205</strain>
    </source>
</reference>
<evidence type="ECO:0000256" key="1">
    <source>
        <dbReference type="ARBA" id="ARBA00005896"/>
    </source>
</evidence>
<dbReference type="GO" id="GO:0016706">
    <property type="term" value="F:2-oxoglutarate-dependent dioxygenase activity"/>
    <property type="evidence" value="ECO:0007669"/>
    <property type="project" value="UniProtKB-ARBA"/>
</dbReference>
<dbReference type="Gene3D" id="3.60.130.10">
    <property type="entry name" value="Clavaminate synthase-like"/>
    <property type="match status" value="1"/>
</dbReference>
<dbReference type="GO" id="GO:0046872">
    <property type="term" value="F:metal ion binding"/>
    <property type="evidence" value="ECO:0007669"/>
    <property type="project" value="UniProtKB-KW"/>
</dbReference>
<gene>
    <name evidence="8" type="ORF">PD5205_00961</name>
</gene>
<dbReference type="Proteomes" id="UP000195953">
    <property type="component" value="Chromosome 1"/>
</dbReference>
<evidence type="ECO:0000256" key="3">
    <source>
        <dbReference type="ARBA" id="ARBA00022964"/>
    </source>
</evidence>
<evidence type="ECO:0000313" key="8">
    <source>
        <dbReference type="EMBL" id="SMR02280.1"/>
    </source>
</evidence>
<keyword evidence="5" id="KW-0408">Iron</keyword>
<dbReference type="InterPro" id="IPR003819">
    <property type="entry name" value="TauD/TfdA-like"/>
</dbReference>
<evidence type="ECO:0000256" key="2">
    <source>
        <dbReference type="ARBA" id="ARBA00022723"/>
    </source>
</evidence>
<dbReference type="EMBL" id="LT853885">
    <property type="protein sequence ID" value="SMR02280.1"/>
    <property type="molecule type" value="Genomic_DNA"/>
</dbReference>
<dbReference type="PANTHER" id="PTHR43779">
    <property type="entry name" value="DIOXYGENASE RV0097-RELATED"/>
    <property type="match status" value="1"/>
</dbReference>
<dbReference type="InterPro" id="IPR042098">
    <property type="entry name" value="TauD-like_sf"/>
</dbReference>
<evidence type="ECO:0000256" key="4">
    <source>
        <dbReference type="ARBA" id="ARBA00023002"/>
    </source>
</evidence>
<evidence type="ECO:0000259" key="7">
    <source>
        <dbReference type="Pfam" id="PF02668"/>
    </source>
</evidence>
<dbReference type="InterPro" id="IPR051178">
    <property type="entry name" value="TfdA_dioxygenase"/>
</dbReference>
<name>A0A1Y6GYK9_9XANT</name>
<evidence type="ECO:0000256" key="6">
    <source>
        <dbReference type="SAM" id="MobiDB-lite"/>
    </source>
</evidence>
<keyword evidence="3 8" id="KW-0223">Dioxygenase</keyword>
<dbReference type="eggNOG" id="COG2175">
    <property type="taxonomic scope" value="Bacteria"/>
</dbReference>
<feature type="region of interest" description="Disordered" evidence="6">
    <location>
        <begin position="59"/>
        <end position="99"/>
    </location>
</feature>
<organism evidence="8 9">
    <name type="scientific">Xanthomonas fragariae</name>
    <dbReference type="NCBI Taxonomy" id="48664"/>
    <lineage>
        <taxon>Bacteria</taxon>
        <taxon>Pseudomonadati</taxon>
        <taxon>Pseudomonadota</taxon>
        <taxon>Gammaproteobacteria</taxon>
        <taxon>Lysobacterales</taxon>
        <taxon>Lysobacteraceae</taxon>
        <taxon>Xanthomonas</taxon>
    </lineage>
</organism>
<sequence>MPRNSLGEGSDTFVRQSASCMADPARRAQAHCAEHACRTQQSGQVRAAACAQSVAPGAEAGTDCRSEAGAAPDHAHVSGNRPEGAVRQQAFHHPHSGLPDDESRALLQTMFEHSMREALVYRHRWQLHDMVFWDNRSVMHLAAGTPDYLRRRVNRITIEGDTVEPAAFPAHGCSHKTNFSKITQLAPGTGRFARKLVGDTKKFA</sequence>
<proteinExistence type="inferred from homology"/>
<accession>A0A1Y6GYK9</accession>